<dbReference type="Pfam" id="PF04909">
    <property type="entry name" value="Amidohydro_2"/>
    <property type="match status" value="1"/>
</dbReference>
<keyword evidence="4" id="KW-1185">Reference proteome</keyword>
<organism evidence="3 4">
    <name type="scientific">Lichenicola cladoniae</name>
    <dbReference type="NCBI Taxonomy" id="1484109"/>
    <lineage>
        <taxon>Bacteria</taxon>
        <taxon>Pseudomonadati</taxon>
        <taxon>Pseudomonadota</taxon>
        <taxon>Alphaproteobacteria</taxon>
        <taxon>Acetobacterales</taxon>
        <taxon>Acetobacteraceae</taxon>
        <taxon>Lichenicola</taxon>
    </lineage>
</organism>
<evidence type="ECO:0000313" key="3">
    <source>
        <dbReference type="EMBL" id="QKE93067.1"/>
    </source>
</evidence>
<evidence type="ECO:0000256" key="1">
    <source>
        <dbReference type="SAM" id="SignalP"/>
    </source>
</evidence>
<keyword evidence="1" id="KW-0732">Signal</keyword>
<dbReference type="InterPro" id="IPR006311">
    <property type="entry name" value="TAT_signal"/>
</dbReference>
<feature type="chain" id="PRO_5027006063" evidence="1">
    <location>
        <begin position="28"/>
        <end position="323"/>
    </location>
</feature>
<dbReference type="InterPro" id="IPR052358">
    <property type="entry name" value="Aro_Compnd_Degr_Hydrolases"/>
</dbReference>
<reference evidence="3 4" key="1">
    <citation type="journal article" date="2014" name="World J. Microbiol. Biotechnol.">
        <title>Biodiversity and physiological characteristics of Antarctic and Arctic lichens-associated bacteria.</title>
        <authorList>
            <person name="Lee Y.M."/>
            <person name="Kim E.H."/>
            <person name="Lee H.K."/>
            <person name="Hong S.G."/>
        </authorList>
    </citation>
    <scope>NUCLEOTIDE SEQUENCE [LARGE SCALE GENOMIC DNA]</scope>
    <source>
        <strain evidence="3 4">PAMC 26569</strain>
        <plasmid evidence="3">unnamed1</plasmid>
    </source>
</reference>
<dbReference type="InterPro" id="IPR032466">
    <property type="entry name" value="Metal_Hydrolase"/>
</dbReference>
<dbReference type="AlphaFoldDB" id="A0A6M8HY00"/>
<name>A0A6M8HY00_9PROT</name>
<geneLocation type="plasmid" evidence="3 4">
    <name>unnamed1</name>
</geneLocation>
<dbReference type="PANTHER" id="PTHR35563:SF2">
    <property type="entry name" value="BARREL METAL-DEPENDENT HYDROLASE, PUTATIVE (AFU_ORTHOLOGUE AFUA_1G16240)-RELATED"/>
    <property type="match status" value="1"/>
</dbReference>
<accession>A0A6M8HY00</accession>
<dbReference type="Gene3D" id="3.20.20.140">
    <property type="entry name" value="Metal-dependent hydrolases"/>
    <property type="match status" value="1"/>
</dbReference>
<dbReference type="KEGG" id="lck:HN018_22990"/>
<dbReference type="InterPro" id="IPR006680">
    <property type="entry name" value="Amidohydro-rel"/>
</dbReference>
<sequence>MPSPKTLPTRRQVMAGLLAASGTVANAEPASARAETPPGFTVPDPACDSHQHVIGPVARYPMAADRGYSPPPAPLAALDAMHAALGIRRAVLVQPSFYGTDNSCLLDALTTLGASARGIVVLPDDIAPAAIVRMKQLGAVGLRVNQTHAVHDAGQLRSAVRSAMARAAPLGWQVQLYLKLASLDAIADILAASPVPIVLDHFGGASAQGPEQPGFRTLCRLVADGYCHVKLSAPYRATVSAEGEAAMVILARHLIDAGEDRLLWGSDWPHTRSLPPGGPRQGAETGFFDVDDGRLLNDLLAWMTPVQRRRVLVENPARLFGFI</sequence>
<dbReference type="Proteomes" id="UP000500767">
    <property type="component" value="Plasmid unnamed1"/>
</dbReference>
<keyword evidence="3" id="KW-0614">Plasmid</keyword>
<proteinExistence type="predicted"/>
<dbReference type="PANTHER" id="PTHR35563">
    <property type="entry name" value="BARREL METAL-DEPENDENT HYDROLASE, PUTATIVE (AFU_ORTHOLOGUE AFUA_1G16240)-RELATED"/>
    <property type="match status" value="1"/>
</dbReference>
<gene>
    <name evidence="3" type="ORF">HN018_22990</name>
</gene>
<feature type="signal peptide" evidence="1">
    <location>
        <begin position="1"/>
        <end position="27"/>
    </location>
</feature>
<feature type="domain" description="Amidohydrolase-related" evidence="2">
    <location>
        <begin position="47"/>
        <end position="322"/>
    </location>
</feature>
<evidence type="ECO:0000259" key="2">
    <source>
        <dbReference type="Pfam" id="PF04909"/>
    </source>
</evidence>
<dbReference type="GO" id="GO:0016787">
    <property type="term" value="F:hydrolase activity"/>
    <property type="evidence" value="ECO:0007669"/>
    <property type="project" value="UniProtKB-KW"/>
</dbReference>
<evidence type="ECO:0000313" key="4">
    <source>
        <dbReference type="Proteomes" id="UP000500767"/>
    </source>
</evidence>
<dbReference type="EMBL" id="CP053709">
    <property type="protein sequence ID" value="QKE93067.1"/>
    <property type="molecule type" value="Genomic_DNA"/>
</dbReference>
<dbReference type="PROSITE" id="PS51318">
    <property type="entry name" value="TAT"/>
    <property type="match status" value="1"/>
</dbReference>
<protein>
    <submittedName>
        <fullName evidence="3">Amidohydrolase family protein</fullName>
    </submittedName>
</protein>
<dbReference type="SUPFAM" id="SSF51556">
    <property type="entry name" value="Metallo-dependent hydrolases"/>
    <property type="match status" value="1"/>
</dbReference>
<keyword evidence="3" id="KW-0378">Hydrolase</keyword>
<dbReference type="RefSeq" id="WP_171836239.1">
    <property type="nucleotide sequence ID" value="NZ_CP053709.1"/>
</dbReference>